<name>A0ABW3KAS2_9BACT</name>
<proteinExistence type="predicted"/>
<evidence type="ECO:0000313" key="3">
    <source>
        <dbReference type="Proteomes" id="UP001597112"/>
    </source>
</evidence>
<dbReference type="EMBL" id="JBHTKA010000008">
    <property type="protein sequence ID" value="MFD1002510.1"/>
    <property type="molecule type" value="Genomic_DNA"/>
</dbReference>
<reference evidence="3" key="1">
    <citation type="journal article" date="2019" name="Int. J. Syst. Evol. Microbiol.">
        <title>The Global Catalogue of Microorganisms (GCM) 10K type strain sequencing project: providing services to taxonomists for standard genome sequencing and annotation.</title>
        <authorList>
            <consortium name="The Broad Institute Genomics Platform"/>
            <consortium name="The Broad Institute Genome Sequencing Center for Infectious Disease"/>
            <person name="Wu L."/>
            <person name="Ma J."/>
        </authorList>
    </citation>
    <scope>NUCLEOTIDE SEQUENCE [LARGE SCALE GENOMIC DNA]</scope>
    <source>
        <strain evidence="3">CCUG 58938</strain>
    </source>
</reference>
<feature type="transmembrane region" description="Helical" evidence="1">
    <location>
        <begin position="12"/>
        <end position="28"/>
    </location>
</feature>
<comment type="caution">
    <text evidence="2">The sequence shown here is derived from an EMBL/GenBank/DDBJ whole genome shotgun (WGS) entry which is preliminary data.</text>
</comment>
<gene>
    <name evidence="2" type="ORF">ACFQ21_24510</name>
</gene>
<sequence length="109" mass="13843">MIPIRIQTDKKLFRYYTGFSFFIFIFYWKGVREKEIIINHELIHFYQQLEMLFVFHWLLYLLFYLIARLKGKNHDTAYYNIPFEKEAYTFEHNLHYIRRRKLFAWVKFI</sequence>
<evidence type="ECO:0008006" key="4">
    <source>
        <dbReference type="Google" id="ProtNLM"/>
    </source>
</evidence>
<evidence type="ECO:0000256" key="1">
    <source>
        <dbReference type="SAM" id="Phobius"/>
    </source>
</evidence>
<evidence type="ECO:0000313" key="2">
    <source>
        <dbReference type="EMBL" id="MFD1002510.1"/>
    </source>
</evidence>
<keyword evidence="3" id="KW-1185">Reference proteome</keyword>
<keyword evidence="1" id="KW-0812">Transmembrane</keyword>
<keyword evidence="1" id="KW-1133">Transmembrane helix</keyword>
<keyword evidence="1" id="KW-0472">Membrane</keyword>
<dbReference type="Proteomes" id="UP001597112">
    <property type="component" value="Unassembled WGS sequence"/>
</dbReference>
<organism evidence="2 3">
    <name type="scientific">Ohtaekwangia kribbensis</name>
    <dbReference type="NCBI Taxonomy" id="688913"/>
    <lineage>
        <taxon>Bacteria</taxon>
        <taxon>Pseudomonadati</taxon>
        <taxon>Bacteroidota</taxon>
        <taxon>Cytophagia</taxon>
        <taxon>Cytophagales</taxon>
        <taxon>Fulvivirgaceae</taxon>
        <taxon>Ohtaekwangia</taxon>
    </lineage>
</organism>
<protein>
    <recommendedName>
        <fullName evidence="4">DUF4157 domain-containing protein</fullName>
    </recommendedName>
</protein>
<feature type="transmembrane region" description="Helical" evidence="1">
    <location>
        <begin position="48"/>
        <end position="67"/>
    </location>
</feature>
<dbReference type="RefSeq" id="WP_377583707.1">
    <property type="nucleotide sequence ID" value="NZ_JBHTKA010000008.1"/>
</dbReference>
<accession>A0ABW3KAS2</accession>